<dbReference type="Pfam" id="PF00856">
    <property type="entry name" value="SET"/>
    <property type="match status" value="1"/>
</dbReference>
<feature type="domain" description="SET" evidence="1">
    <location>
        <begin position="27"/>
        <end position="264"/>
    </location>
</feature>
<comment type="caution">
    <text evidence="2">The sequence shown here is derived from an EMBL/GenBank/DDBJ whole genome shotgun (WGS) entry which is preliminary data.</text>
</comment>
<dbReference type="InterPro" id="IPR001214">
    <property type="entry name" value="SET_dom"/>
</dbReference>
<reference evidence="2 3" key="1">
    <citation type="journal article" date="2024" name="Nat. Commun.">
        <title>Phylogenomics reveals the evolutionary origins of lichenization in chlorophyte algae.</title>
        <authorList>
            <person name="Puginier C."/>
            <person name="Libourel C."/>
            <person name="Otte J."/>
            <person name="Skaloud P."/>
            <person name="Haon M."/>
            <person name="Grisel S."/>
            <person name="Petersen M."/>
            <person name="Berrin J.G."/>
            <person name="Delaux P.M."/>
            <person name="Dal Grande F."/>
            <person name="Keller J."/>
        </authorList>
    </citation>
    <scope>NUCLEOTIDE SEQUENCE [LARGE SCALE GENOMIC DNA]</scope>
    <source>
        <strain evidence="2 3">SAG 2036</strain>
    </source>
</reference>
<dbReference type="Gene3D" id="3.90.1410.10">
    <property type="entry name" value="set domain protein methyltransferase, domain 1"/>
    <property type="match status" value="1"/>
</dbReference>
<dbReference type="Proteomes" id="UP001465755">
    <property type="component" value="Unassembled WGS sequence"/>
</dbReference>
<protein>
    <recommendedName>
        <fullName evidence="1">SET domain-containing protein</fullName>
    </recommendedName>
</protein>
<dbReference type="InterPro" id="IPR050600">
    <property type="entry name" value="SETD3_SETD6_MTase"/>
</dbReference>
<dbReference type="PROSITE" id="PS50280">
    <property type="entry name" value="SET"/>
    <property type="match status" value="1"/>
</dbReference>
<dbReference type="SUPFAM" id="SSF82199">
    <property type="entry name" value="SET domain"/>
    <property type="match status" value="1"/>
</dbReference>
<gene>
    <name evidence="2" type="ORF">WJX73_007995</name>
</gene>
<keyword evidence="3" id="KW-1185">Reference proteome</keyword>
<accession>A0AAW1NV61</accession>
<dbReference type="CDD" id="cd10527">
    <property type="entry name" value="SET_LSMT"/>
    <property type="match status" value="1"/>
</dbReference>
<dbReference type="AlphaFoldDB" id="A0AAW1NV61"/>
<organism evidence="2 3">
    <name type="scientific">Symbiochloris irregularis</name>
    <dbReference type="NCBI Taxonomy" id="706552"/>
    <lineage>
        <taxon>Eukaryota</taxon>
        <taxon>Viridiplantae</taxon>
        <taxon>Chlorophyta</taxon>
        <taxon>core chlorophytes</taxon>
        <taxon>Trebouxiophyceae</taxon>
        <taxon>Trebouxiales</taxon>
        <taxon>Trebouxiaceae</taxon>
        <taxon>Symbiochloris</taxon>
    </lineage>
</organism>
<proteinExistence type="predicted"/>
<dbReference type="GO" id="GO:0016279">
    <property type="term" value="F:protein-lysine N-methyltransferase activity"/>
    <property type="evidence" value="ECO:0007669"/>
    <property type="project" value="TreeGrafter"/>
</dbReference>
<evidence type="ECO:0000313" key="3">
    <source>
        <dbReference type="Proteomes" id="UP001465755"/>
    </source>
</evidence>
<dbReference type="InterPro" id="IPR046341">
    <property type="entry name" value="SET_dom_sf"/>
</dbReference>
<dbReference type="EMBL" id="JALJOQ010000154">
    <property type="protein sequence ID" value="KAK9793181.1"/>
    <property type="molecule type" value="Genomic_DNA"/>
</dbReference>
<dbReference type="PANTHER" id="PTHR13271">
    <property type="entry name" value="UNCHARACTERIZED PUTATIVE METHYLTRANSFERASE"/>
    <property type="match status" value="1"/>
</dbReference>
<evidence type="ECO:0000259" key="1">
    <source>
        <dbReference type="PROSITE" id="PS50280"/>
    </source>
</evidence>
<name>A0AAW1NV61_9CHLO</name>
<evidence type="ECO:0000313" key="2">
    <source>
        <dbReference type="EMBL" id="KAK9793181.1"/>
    </source>
</evidence>
<dbReference type="PANTHER" id="PTHR13271:SF145">
    <property type="entry name" value="SET DOMAIN-CONTAINING PROTEIN"/>
    <property type="match status" value="1"/>
</dbReference>
<sequence>MTTTHERLLEWLKSQGGYALPDLALTAPSQLSSVSVCEERGICAKSDVAEGTRLLEVPLHLCLHLHSSESPETACAVLRKQESLPIFLATVALLLHELGKGQQSTFAAHLQSLPDSHNCTFAWQEQEQQWLRGTGAESVGPSAAQLHADQVLPVLKAHPGLWPDHVRTLEAFKHAAGMVQSRTFHMREENWLTNSTSEGEVLYMLPAIDMVNHSSDPAKRNCKLDLQQTKAASLDGTAGTAQGSFMMSAARDIAAGEEVLYTYGDLSDAELLQTYGFIENLDPVPGQRHVNPNASVSVPISLIQECCADSAAKAPCKVDQPAPEAR</sequence>